<organism evidence="2">
    <name type="scientific">Bifidobacterium catenulatum</name>
    <dbReference type="NCBI Taxonomy" id="1686"/>
    <lineage>
        <taxon>Bacteria</taxon>
        <taxon>Bacillati</taxon>
        <taxon>Actinomycetota</taxon>
        <taxon>Actinomycetes</taxon>
        <taxon>Bifidobacteriales</taxon>
        <taxon>Bifidobacteriaceae</taxon>
        <taxon>Bifidobacterium</taxon>
    </lineage>
</organism>
<proteinExistence type="predicted"/>
<sequence length="94" mass="10258">MALTLHIMFIVLPWPLLFSLLISLDTEPASTPPKQRFSLSSVTAFVVLAVTVAVLLIVWYVALGFSNPNRICEIYNAAHGIADAVTATPYQPMV</sequence>
<evidence type="ECO:0000256" key="1">
    <source>
        <dbReference type="SAM" id="Phobius"/>
    </source>
</evidence>
<feature type="transmembrane region" description="Helical" evidence="1">
    <location>
        <begin position="6"/>
        <end position="25"/>
    </location>
</feature>
<gene>
    <name evidence="2" type="ORF">B5782_1154</name>
</gene>
<feature type="transmembrane region" description="Helical" evidence="1">
    <location>
        <begin position="37"/>
        <end position="62"/>
    </location>
</feature>
<evidence type="ECO:0000313" key="2">
    <source>
        <dbReference type="EMBL" id="OQM51203.1"/>
    </source>
</evidence>
<protein>
    <submittedName>
        <fullName evidence="2">Uncharacterized protein</fullName>
    </submittedName>
</protein>
<name>A0A1V8PRQ6_9BIFI</name>
<keyword evidence="1" id="KW-0472">Membrane</keyword>
<dbReference type="AlphaFoldDB" id="A0A1V8PRQ6"/>
<dbReference type="EMBL" id="NAQA01000003">
    <property type="protein sequence ID" value="OQM51203.1"/>
    <property type="molecule type" value="Genomic_DNA"/>
</dbReference>
<dbReference type="Proteomes" id="UP000192666">
    <property type="component" value="Unassembled WGS sequence"/>
</dbReference>
<accession>A0A1V8PRQ6</accession>
<keyword evidence="1" id="KW-1133">Transmembrane helix</keyword>
<comment type="caution">
    <text evidence="2">The sequence shown here is derived from an EMBL/GenBank/DDBJ whole genome shotgun (WGS) entry which is preliminary data.</text>
</comment>
<keyword evidence="1" id="KW-0812">Transmembrane</keyword>
<reference evidence="2" key="1">
    <citation type="submission" date="2017-03" db="EMBL/GenBank/DDBJ databases">
        <title>Maternal inheritance of bifidobacteria.</title>
        <authorList>
            <person name="Lugli G.A."/>
            <person name="Duranti S."/>
            <person name="Milani C."/>
            <person name="Mancabelli L."/>
        </authorList>
    </citation>
    <scope>NUCLEOTIDE SEQUENCE [LARGE SCALE GENOMIC DNA]</scope>
    <source>
        <strain evidence="2">1899B</strain>
    </source>
</reference>